<comment type="caution">
    <text evidence="1">The sequence shown here is derived from an EMBL/GenBank/DDBJ whole genome shotgun (WGS) entry which is preliminary data.</text>
</comment>
<sequence length="85" mass="10229">YNFDNTSALFNELVDTEMLKKKEGKEGIYDFTFKHLKSFLKNMDNKSDHLKAIEYYSKKQEDFTIDEKFNNQISYHKMKINSIMD</sequence>
<gene>
    <name evidence="1" type="ORF">S01H1_64075</name>
</gene>
<proteinExistence type="predicted"/>
<reference evidence="1" key="1">
    <citation type="journal article" date="2014" name="Front. Microbiol.">
        <title>High frequency of phylogenetically diverse reductive dehalogenase-homologous genes in deep subseafloor sedimentary metagenomes.</title>
        <authorList>
            <person name="Kawai M."/>
            <person name="Futagami T."/>
            <person name="Toyoda A."/>
            <person name="Takaki Y."/>
            <person name="Nishi S."/>
            <person name="Hori S."/>
            <person name="Arai W."/>
            <person name="Tsubouchi T."/>
            <person name="Morono Y."/>
            <person name="Uchiyama I."/>
            <person name="Ito T."/>
            <person name="Fujiyama A."/>
            <person name="Inagaki F."/>
            <person name="Takami H."/>
        </authorList>
    </citation>
    <scope>NUCLEOTIDE SEQUENCE</scope>
    <source>
        <strain evidence="1">Expedition CK06-06</strain>
    </source>
</reference>
<feature type="non-terminal residue" evidence="1">
    <location>
        <position position="1"/>
    </location>
</feature>
<name>X0XB26_9ZZZZ</name>
<protein>
    <submittedName>
        <fullName evidence="1">Uncharacterized protein</fullName>
    </submittedName>
</protein>
<accession>X0XB26</accession>
<organism evidence="1">
    <name type="scientific">marine sediment metagenome</name>
    <dbReference type="NCBI Taxonomy" id="412755"/>
    <lineage>
        <taxon>unclassified sequences</taxon>
        <taxon>metagenomes</taxon>
        <taxon>ecological metagenomes</taxon>
    </lineage>
</organism>
<evidence type="ECO:0000313" key="1">
    <source>
        <dbReference type="EMBL" id="GAG40389.1"/>
    </source>
</evidence>
<dbReference type="EMBL" id="BARS01042216">
    <property type="protein sequence ID" value="GAG40389.1"/>
    <property type="molecule type" value="Genomic_DNA"/>
</dbReference>
<dbReference type="AlphaFoldDB" id="X0XB26"/>